<reference evidence="2 3" key="1">
    <citation type="submission" date="2021-03" db="EMBL/GenBank/DDBJ databases">
        <title>Winogradskyella sp. nov., isolated from costal sediment.</title>
        <authorList>
            <person name="Gao C."/>
        </authorList>
    </citation>
    <scope>NUCLEOTIDE SEQUENCE [LARGE SCALE GENOMIC DNA]</scope>
    <source>
        <strain evidence="2 3">DF17</strain>
    </source>
</reference>
<feature type="domain" description="Sugar 3,4-ketoisomerase QdtA cupin" evidence="1">
    <location>
        <begin position="6"/>
        <end position="131"/>
    </location>
</feature>
<dbReference type="CDD" id="cd20292">
    <property type="entry name" value="cupin_QdtA-like"/>
    <property type="match status" value="1"/>
</dbReference>
<protein>
    <submittedName>
        <fullName evidence="2">WxcM-like domain-containing protein</fullName>
    </submittedName>
</protein>
<sequence length="135" mass="15442">MNLNRIKLIDIPKVHDERGSLAVVEKEAIPFHIKRVYYLFDVPSDSYRGGHAHKKQESLILALSGSFEVIVDNGKSKKRIILNKPTQGLYIPTHIWREIDNFSSGAVCLVLASTEFDESEYIRDYDTFCQLKGDE</sequence>
<name>A0ABS3T4H3_9FLAO</name>
<dbReference type="Proteomes" id="UP000676776">
    <property type="component" value="Unassembled WGS sequence"/>
</dbReference>
<dbReference type="InterPro" id="IPR014710">
    <property type="entry name" value="RmlC-like_jellyroll"/>
</dbReference>
<evidence type="ECO:0000313" key="3">
    <source>
        <dbReference type="Proteomes" id="UP000676776"/>
    </source>
</evidence>
<organism evidence="2 3">
    <name type="scientific">Winogradskyella pelagia</name>
    <dbReference type="NCBI Taxonomy" id="2819984"/>
    <lineage>
        <taxon>Bacteria</taxon>
        <taxon>Pseudomonadati</taxon>
        <taxon>Bacteroidota</taxon>
        <taxon>Flavobacteriia</taxon>
        <taxon>Flavobacteriales</taxon>
        <taxon>Flavobacteriaceae</taxon>
        <taxon>Winogradskyella</taxon>
    </lineage>
</organism>
<dbReference type="EMBL" id="JAGEVF010000011">
    <property type="protein sequence ID" value="MBO3117642.1"/>
    <property type="molecule type" value="Genomic_DNA"/>
</dbReference>
<dbReference type="Gene3D" id="2.60.120.10">
    <property type="entry name" value="Jelly Rolls"/>
    <property type="match status" value="1"/>
</dbReference>
<accession>A0ABS3T4H3</accession>
<dbReference type="Pfam" id="PF05523">
    <property type="entry name" value="FdtA"/>
    <property type="match status" value="1"/>
</dbReference>
<proteinExistence type="predicted"/>
<gene>
    <name evidence="2" type="ORF">J4050_12870</name>
</gene>
<evidence type="ECO:0000259" key="1">
    <source>
        <dbReference type="Pfam" id="PF05523"/>
    </source>
</evidence>
<evidence type="ECO:0000313" key="2">
    <source>
        <dbReference type="EMBL" id="MBO3117642.1"/>
    </source>
</evidence>
<comment type="caution">
    <text evidence="2">The sequence shown here is derived from an EMBL/GenBank/DDBJ whole genome shotgun (WGS) entry which is preliminary data.</text>
</comment>
<dbReference type="SUPFAM" id="SSF51182">
    <property type="entry name" value="RmlC-like cupins"/>
    <property type="match status" value="1"/>
</dbReference>
<dbReference type="InterPro" id="IPR008894">
    <property type="entry name" value="QdtA_cupin_dom"/>
</dbReference>
<keyword evidence="3" id="KW-1185">Reference proteome</keyword>
<dbReference type="RefSeq" id="WP_208154999.1">
    <property type="nucleotide sequence ID" value="NZ_JAGEVF010000011.1"/>
</dbReference>
<dbReference type="InterPro" id="IPR011051">
    <property type="entry name" value="RmlC_Cupin_sf"/>
</dbReference>